<name>X1FWR1_9ZZZZ</name>
<accession>X1FWR1</accession>
<dbReference type="SUPFAM" id="SSF48452">
    <property type="entry name" value="TPR-like"/>
    <property type="match status" value="1"/>
</dbReference>
<dbReference type="Gene3D" id="1.25.40.10">
    <property type="entry name" value="Tetratricopeptide repeat domain"/>
    <property type="match status" value="1"/>
</dbReference>
<dbReference type="EMBL" id="BARU01014524">
    <property type="protein sequence ID" value="GAH33784.1"/>
    <property type="molecule type" value="Genomic_DNA"/>
</dbReference>
<feature type="compositionally biased region" description="Pro residues" evidence="1">
    <location>
        <begin position="7"/>
        <end position="24"/>
    </location>
</feature>
<proteinExistence type="predicted"/>
<sequence length="133" mass="14356">SGIMPAVRPPPPLPSSLSEPPPPIGVDIFAKAPRPQAPDVFGGREGGARARAAPQAKAPEVMARSPVSEKTRQAARLFEEGLAAASLGQLERAREAWRGAVELDPTQRRYEANLRRLEERLGSTRDRGGEEDQ</sequence>
<dbReference type="AlphaFoldDB" id="X1FWR1"/>
<dbReference type="InterPro" id="IPR019734">
    <property type="entry name" value="TPR_rpt"/>
</dbReference>
<gene>
    <name evidence="2" type="ORF">S03H2_25578</name>
</gene>
<reference evidence="2" key="1">
    <citation type="journal article" date="2014" name="Front. Microbiol.">
        <title>High frequency of phylogenetically diverse reductive dehalogenase-homologous genes in deep subseafloor sedimentary metagenomes.</title>
        <authorList>
            <person name="Kawai M."/>
            <person name="Futagami T."/>
            <person name="Toyoda A."/>
            <person name="Takaki Y."/>
            <person name="Nishi S."/>
            <person name="Hori S."/>
            <person name="Arai W."/>
            <person name="Tsubouchi T."/>
            <person name="Morono Y."/>
            <person name="Uchiyama I."/>
            <person name="Ito T."/>
            <person name="Fujiyama A."/>
            <person name="Inagaki F."/>
            <person name="Takami H."/>
        </authorList>
    </citation>
    <scope>NUCLEOTIDE SEQUENCE</scope>
    <source>
        <strain evidence="2">Expedition CK06-06</strain>
    </source>
</reference>
<evidence type="ECO:0000313" key="2">
    <source>
        <dbReference type="EMBL" id="GAH33784.1"/>
    </source>
</evidence>
<dbReference type="PROSITE" id="PS50005">
    <property type="entry name" value="TPR"/>
    <property type="match status" value="1"/>
</dbReference>
<dbReference type="InterPro" id="IPR011990">
    <property type="entry name" value="TPR-like_helical_dom_sf"/>
</dbReference>
<feature type="region of interest" description="Disordered" evidence="1">
    <location>
        <begin position="1"/>
        <end position="69"/>
    </location>
</feature>
<feature type="non-terminal residue" evidence="2">
    <location>
        <position position="1"/>
    </location>
</feature>
<organism evidence="2">
    <name type="scientific">marine sediment metagenome</name>
    <dbReference type="NCBI Taxonomy" id="412755"/>
    <lineage>
        <taxon>unclassified sequences</taxon>
        <taxon>metagenomes</taxon>
        <taxon>ecological metagenomes</taxon>
    </lineage>
</organism>
<comment type="caution">
    <text evidence="2">The sequence shown here is derived from an EMBL/GenBank/DDBJ whole genome shotgun (WGS) entry which is preliminary data.</text>
</comment>
<evidence type="ECO:0000256" key="1">
    <source>
        <dbReference type="SAM" id="MobiDB-lite"/>
    </source>
</evidence>
<protein>
    <submittedName>
        <fullName evidence="2">Uncharacterized protein</fullName>
    </submittedName>
</protein>